<keyword evidence="7" id="KW-0813">Transport</keyword>
<keyword evidence="5 8" id="KW-1133">Transmembrane helix</keyword>
<sequence length="133" mass="15131">MFKPTLSKKSSINILPLIDVIFFLLVFFMLFTSFRTTPEGLEMQLPTAQTVTEQSQENIVVDISEDGQFYLEGEQLSVENLTARIADLYEENPNRVTIINADQDTRYQHVITVMDSLRSAGFYDLALAAERDS</sequence>
<dbReference type="Proteomes" id="UP000621436">
    <property type="component" value="Unassembled WGS sequence"/>
</dbReference>
<comment type="similarity">
    <text evidence="2 7">Belongs to the ExbD/TolR family.</text>
</comment>
<evidence type="ECO:0000313" key="10">
    <source>
        <dbReference type="Proteomes" id="UP000621436"/>
    </source>
</evidence>
<evidence type="ECO:0000256" key="8">
    <source>
        <dbReference type="SAM" id="Phobius"/>
    </source>
</evidence>
<dbReference type="GO" id="GO:0015031">
    <property type="term" value="P:protein transport"/>
    <property type="evidence" value="ECO:0007669"/>
    <property type="project" value="UniProtKB-KW"/>
</dbReference>
<keyword evidence="4 7" id="KW-0812">Transmembrane</keyword>
<evidence type="ECO:0000256" key="3">
    <source>
        <dbReference type="ARBA" id="ARBA00022475"/>
    </source>
</evidence>
<dbReference type="InterPro" id="IPR003400">
    <property type="entry name" value="ExbD"/>
</dbReference>
<evidence type="ECO:0000256" key="6">
    <source>
        <dbReference type="ARBA" id="ARBA00023136"/>
    </source>
</evidence>
<evidence type="ECO:0000256" key="5">
    <source>
        <dbReference type="ARBA" id="ARBA00022989"/>
    </source>
</evidence>
<evidence type="ECO:0000256" key="7">
    <source>
        <dbReference type="RuleBase" id="RU003879"/>
    </source>
</evidence>
<evidence type="ECO:0000256" key="4">
    <source>
        <dbReference type="ARBA" id="ARBA00022692"/>
    </source>
</evidence>
<evidence type="ECO:0000313" key="9">
    <source>
        <dbReference type="EMBL" id="MBF8437655.1"/>
    </source>
</evidence>
<comment type="subcellular location">
    <subcellularLocation>
        <location evidence="1">Cell membrane</location>
        <topology evidence="1">Single-pass membrane protein</topology>
    </subcellularLocation>
    <subcellularLocation>
        <location evidence="7">Cell membrane</location>
        <topology evidence="7">Single-pass type II membrane protein</topology>
    </subcellularLocation>
</comment>
<feature type="transmembrane region" description="Helical" evidence="8">
    <location>
        <begin position="12"/>
        <end position="34"/>
    </location>
</feature>
<protein>
    <submittedName>
        <fullName evidence="9">Biopolymer transporter ExbD</fullName>
    </submittedName>
</protein>
<dbReference type="Gene3D" id="3.30.420.270">
    <property type="match status" value="1"/>
</dbReference>
<dbReference type="RefSeq" id="WP_270454652.1">
    <property type="nucleotide sequence ID" value="NZ_JADPIE010000006.1"/>
</dbReference>
<comment type="caution">
    <text evidence="9">The sequence shown here is derived from an EMBL/GenBank/DDBJ whole genome shotgun (WGS) entry which is preliminary data.</text>
</comment>
<name>A0A931AVS0_9FIRM</name>
<organism evidence="9 10">
    <name type="scientific">Halonatronomonas betaini</name>
    <dbReference type="NCBI Taxonomy" id="2778430"/>
    <lineage>
        <taxon>Bacteria</taxon>
        <taxon>Bacillati</taxon>
        <taxon>Bacillota</taxon>
        <taxon>Clostridia</taxon>
        <taxon>Halanaerobiales</taxon>
        <taxon>Halarsenatibacteraceae</taxon>
        <taxon>Halonatronomonas</taxon>
    </lineage>
</organism>
<gene>
    <name evidence="9" type="ORF">I0Q91_11215</name>
</gene>
<dbReference type="EMBL" id="JADPIE010000006">
    <property type="protein sequence ID" value="MBF8437655.1"/>
    <property type="molecule type" value="Genomic_DNA"/>
</dbReference>
<dbReference type="AlphaFoldDB" id="A0A931AVS0"/>
<dbReference type="PANTHER" id="PTHR30558:SF3">
    <property type="entry name" value="BIOPOLYMER TRANSPORT PROTEIN EXBD-RELATED"/>
    <property type="match status" value="1"/>
</dbReference>
<dbReference type="Pfam" id="PF02472">
    <property type="entry name" value="ExbD"/>
    <property type="match status" value="1"/>
</dbReference>
<keyword evidence="3" id="KW-1003">Cell membrane</keyword>
<proteinExistence type="inferred from homology"/>
<evidence type="ECO:0000256" key="2">
    <source>
        <dbReference type="ARBA" id="ARBA00005811"/>
    </source>
</evidence>
<dbReference type="PANTHER" id="PTHR30558">
    <property type="entry name" value="EXBD MEMBRANE COMPONENT OF PMF-DRIVEN MACROMOLECULE IMPORT SYSTEM"/>
    <property type="match status" value="1"/>
</dbReference>
<reference evidence="9" key="1">
    <citation type="submission" date="2020-11" db="EMBL/GenBank/DDBJ databases">
        <title>Halonatronomonas betainensis gen. nov., sp. nov. a novel haloalkaliphilic representative of the family Halanaerobiacae capable of betaine degradation.</title>
        <authorList>
            <person name="Boltyanskaya Y."/>
            <person name="Kevbrin V."/>
            <person name="Detkova E."/>
            <person name="Grouzdev D.S."/>
            <person name="Koziaeva V."/>
            <person name="Zhilina T."/>
        </authorList>
    </citation>
    <scope>NUCLEOTIDE SEQUENCE</scope>
    <source>
        <strain evidence="9">Z-7014</strain>
    </source>
</reference>
<keyword evidence="7" id="KW-0653">Protein transport</keyword>
<keyword evidence="10" id="KW-1185">Reference proteome</keyword>
<evidence type="ECO:0000256" key="1">
    <source>
        <dbReference type="ARBA" id="ARBA00004162"/>
    </source>
</evidence>
<dbReference type="GO" id="GO:0022857">
    <property type="term" value="F:transmembrane transporter activity"/>
    <property type="evidence" value="ECO:0007669"/>
    <property type="project" value="InterPro"/>
</dbReference>
<keyword evidence="6 8" id="KW-0472">Membrane</keyword>
<dbReference type="GO" id="GO:0005886">
    <property type="term" value="C:plasma membrane"/>
    <property type="evidence" value="ECO:0007669"/>
    <property type="project" value="UniProtKB-SubCell"/>
</dbReference>
<accession>A0A931AVS0</accession>